<dbReference type="AlphaFoldDB" id="A0A9N9AAE1"/>
<dbReference type="InterPro" id="IPR017441">
    <property type="entry name" value="Protein_kinase_ATP_BS"/>
</dbReference>
<dbReference type="Proteomes" id="UP000789375">
    <property type="component" value="Unassembled WGS sequence"/>
</dbReference>
<evidence type="ECO:0000313" key="2">
    <source>
        <dbReference type="EMBL" id="CAG8521869.1"/>
    </source>
</evidence>
<protein>
    <submittedName>
        <fullName evidence="2">6299_t:CDS:1</fullName>
    </submittedName>
</protein>
<accession>A0A9N9AAE1</accession>
<evidence type="ECO:0000256" key="1">
    <source>
        <dbReference type="PROSITE-ProRule" id="PRU10141"/>
    </source>
</evidence>
<dbReference type="InterPro" id="IPR011009">
    <property type="entry name" value="Kinase-like_dom_sf"/>
</dbReference>
<organism evidence="2 3">
    <name type="scientific">Funneliformis mosseae</name>
    <name type="common">Endomycorrhizal fungus</name>
    <name type="synonym">Glomus mosseae</name>
    <dbReference type="NCBI Taxonomy" id="27381"/>
    <lineage>
        <taxon>Eukaryota</taxon>
        <taxon>Fungi</taxon>
        <taxon>Fungi incertae sedis</taxon>
        <taxon>Mucoromycota</taxon>
        <taxon>Glomeromycotina</taxon>
        <taxon>Glomeromycetes</taxon>
        <taxon>Glomerales</taxon>
        <taxon>Glomeraceae</taxon>
        <taxon>Funneliformis</taxon>
    </lineage>
</organism>
<dbReference type="SUPFAM" id="SSF56112">
    <property type="entry name" value="Protein kinase-like (PK-like)"/>
    <property type="match status" value="1"/>
</dbReference>
<proteinExistence type="predicted"/>
<dbReference type="EMBL" id="CAJVPP010000917">
    <property type="protein sequence ID" value="CAG8521869.1"/>
    <property type="molecule type" value="Genomic_DNA"/>
</dbReference>
<dbReference type="Gene3D" id="3.30.200.20">
    <property type="entry name" value="Phosphorylase Kinase, domain 1"/>
    <property type="match status" value="1"/>
</dbReference>
<name>A0A9N9AAE1_FUNMO</name>
<dbReference type="PROSITE" id="PS00107">
    <property type="entry name" value="PROTEIN_KINASE_ATP"/>
    <property type="match status" value="1"/>
</dbReference>
<feature type="binding site" evidence="1">
    <location>
        <position position="184"/>
    </location>
    <ligand>
        <name>ATP</name>
        <dbReference type="ChEBI" id="CHEBI:30616"/>
    </ligand>
</feature>
<gene>
    <name evidence="2" type="ORF">FMOSSE_LOCUS5072</name>
</gene>
<dbReference type="GO" id="GO:0005524">
    <property type="term" value="F:ATP binding"/>
    <property type="evidence" value="ECO:0007669"/>
    <property type="project" value="UniProtKB-UniRule"/>
</dbReference>
<sequence>MNQIVNQIKSKFILNNQTEEVNLIQSNFIQSNEKNKGEKVNDKQNDFGFNCKCEGDWCECDTNQFFKESKAIGCYKKLNELSKDEKERFKLYGICSDCKQMNTGYSWCNKCDPGRFLREGKRTGNAEIDNLIYESQLKTEHYWDNLEWIPFDNLIDGKLIGEGGFARVHTATWLDGKTRGTIKKKHSPITVALKKVTNPKNVMKAFINEVKL</sequence>
<keyword evidence="1" id="KW-0547">Nucleotide-binding</keyword>
<evidence type="ECO:0000313" key="3">
    <source>
        <dbReference type="Proteomes" id="UP000789375"/>
    </source>
</evidence>
<reference evidence="2" key="1">
    <citation type="submission" date="2021-06" db="EMBL/GenBank/DDBJ databases">
        <authorList>
            <person name="Kallberg Y."/>
            <person name="Tangrot J."/>
            <person name="Rosling A."/>
        </authorList>
    </citation>
    <scope>NUCLEOTIDE SEQUENCE</scope>
    <source>
        <strain evidence="2">87-6 pot B 2015</strain>
    </source>
</reference>
<comment type="caution">
    <text evidence="2">The sequence shown here is derived from an EMBL/GenBank/DDBJ whole genome shotgun (WGS) entry which is preliminary data.</text>
</comment>
<keyword evidence="3" id="KW-1185">Reference proteome</keyword>
<keyword evidence="1" id="KW-0067">ATP-binding</keyword>